<dbReference type="RefSeq" id="WP_267950567.1">
    <property type="nucleotide sequence ID" value="NZ_CP113264.1"/>
</dbReference>
<feature type="region of interest" description="Disordered" evidence="1">
    <location>
        <begin position="108"/>
        <end position="139"/>
    </location>
</feature>
<reference evidence="2 3" key="1">
    <citation type="journal article" date="2013" name="Int. J. Syst. Evol. Microbiol.">
        <title>Description of Streptomonospora sediminis sp. nov. and Streptomonospora nanhaiensis sp. nov., and reclassification of Nocardiopsis arabia Hozzein &amp; Goodfellow 2008 as Streptomonospora arabica comb. nov. and emended description of the genus Streptomonospora.</title>
        <authorList>
            <person name="Zhang D.F."/>
            <person name="Pan H.Q."/>
            <person name="He J."/>
            <person name="Zhang X.M."/>
            <person name="Zhang Y.G."/>
            <person name="Klenk H.P."/>
            <person name="Hu J.C."/>
            <person name="Li W.J."/>
        </authorList>
    </citation>
    <scope>NUCLEOTIDE SEQUENCE [LARGE SCALE GENOMIC DNA]</scope>
    <source>
        <strain evidence="2 3">12A09</strain>
    </source>
</reference>
<accession>A0ABY6YWT5</accession>
<keyword evidence="3" id="KW-1185">Reference proteome</keyword>
<evidence type="ECO:0000256" key="1">
    <source>
        <dbReference type="SAM" id="MobiDB-lite"/>
    </source>
</evidence>
<protein>
    <recommendedName>
        <fullName evidence="4">Alpha/beta hydrolase</fullName>
    </recommendedName>
</protein>
<dbReference type="Proteomes" id="UP001156498">
    <property type="component" value="Chromosome"/>
</dbReference>
<evidence type="ECO:0000313" key="2">
    <source>
        <dbReference type="EMBL" id="WAE76801.1"/>
    </source>
</evidence>
<proteinExistence type="predicted"/>
<dbReference type="EMBL" id="CP113264">
    <property type="protein sequence ID" value="WAE76801.1"/>
    <property type="molecule type" value="Genomic_DNA"/>
</dbReference>
<evidence type="ECO:0000313" key="3">
    <source>
        <dbReference type="Proteomes" id="UP001156498"/>
    </source>
</evidence>
<name>A0ABY6YWT5_9ACTN</name>
<sequence>MIAVLLPPTLGAATRLPDLHRRLPEVGAGAVRPEVGGDELPPHAARYVARASLEINRLVAADAPTALVAEGDAGPLLGAVGAAQRAAHRPVFGYVLVDAFLPQPGSADRAGLVRSQSPEGGAVPPGADSGAPRPGEPPAYRTELLPVAADWPDAPCAYLLTDPAFAHVARLAAMRGWTVRETDPDGAAAALAELLVGLRGMS</sequence>
<gene>
    <name evidence="2" type="ORF">OUQ99_30265</name>
</gene>
<organism evidence="2 3">
    <name type="scientific">Streptomonospora nanhaiensis</name>
    <dbReference type="NCBI Taxonomy" id="1323731"/>
    <lineage>
        <taxon>Bacteria</taxon>
        <taxon>Bacillati</taxon>
        <taxon>Actinomycetota</taxon>
        <taxon>Actinomycetes</taxon>
        <taxon>Streptosporangiales</taxon>
        <taxon>Nocardiopsidaceae</taxon>
        <taxon>Streptomonospora</taxon>
    </lineage>
</organism>
<evidence type="ECO:0008006" key="4">
    <source>
        <dbReference type="Google" id="ProtNLM"/>
    </source>
</evidence>